<evidence type="ECO:0000313" key="4">
    <source>
        <dbReference type="WBParaSite" id="nRc.2.0.1.t30460-RA"/>
    </source>
</evidence>
<reference evidence="4" key="1">
    <citation type="submission" date="2022-11" db="UniProtKB">
        <authorList>
            <consortium name="WormBaseParasite"/>
        </authorList>
    </citation>
    <scope>IDENTIFICATION</scope>
</reference>
<name>A0A915JVM8_ROMCU</name>
<dbReference type="InterPro" id="IPR007110">
    <property type="entry name" value="Ig-like_dom"/>
</dbReference>
<proteinExistence type="predicted"/>
<dbReference type="AlphaFoldDB" id="A0A915JVM8"/>
<dbReference type="WBParaSite" id="nRc.2.0.1.t30460-RA">
    <property type="protein sequence ID" value="nRc.2.0.1.t30460-RA"/>
    <property type="gene ID" value="nRc.2.0.1.g30460"/>
</dbReference>
<sequence>MGDKIQTVPYDNTAFDSNNGQTTSPQDLSCSSSSPCCWKNAQPPYSTVDWVRGSGKIDAKKFKKNFGTTEQPAGDNFLIASMDKGSEDSNKAELQSCLIKCSSGNVQVSLKHWTKGTKIRVCQVAQSNPTQLMACQDLPDSGPGPDTVDLPPADNVYIVVDAYNFADKTNNVAIVQDLTASYTPCQSRHLNRKSTIA</sequence>
<evidence type="ECO:0000256" key="1">
    <source>
        <dbReference type="SAM" id="MobiDB-lite"/>
    </source>
</evidence>
<feature type="compositionally biased region" description="Polar residues" evidence="1">
    <location>
        <begin position="14"/>
        <end position="27"/>
    </location>
</feature>
<organism evidence="3 4">
    <name type="scientific">Romanomermis culicivorax</name>
    <name type="common">Nematode worm</name>
    <dbReference type="NCBI Taxonomy" id="13658"/>
    <lineage>
        <taxon>Eukaryota</taxon>
        <taxon>Metazoa</taxon>
        <taxon>Ecdysozoa</taxon>
        <taxon>Nematoda</taxon>
        <taxon>Enoplea</taxon>
        <taxon>Dorylaimia</taxon>
        <taxon>Mermithida</taxon>
        <taxon>Mermithoidea</taxon>
        <taxon>Mermithidae</taxon>
        <taxon>Romanomermis</taxon>
    </lineage>
</organism>
<feature type="region of interest" description="Disordered" evidence="1">
    <location>
        <begin position="1"/>
        <end position="27"/>
    </location>
</feature>
<keyword evidence="3" id="KW-1185">Reference proteome</keyword>
<evidence type="ECO:0000259" key="2">
    <source>
        <dbReference type="PROSITE" id="PS50835"/>
    </source>
</evidence>
<evidence type="ECO:0000313" key="3">
    <source>
        <dbReference type="Proteomes" id="UP000887565"/>
    </source>
</evidence>
<dbReference type="Gene3D" id="2.60.120.200">
    <property type="match status" value="1"/>
</dbReference>
<feature type="domain" description="Ig-like" evidence="2">
    <location>
        <begin position="3"/>
        <end position="109"/>
    </location>
</feature>
<accession>A0A915JVM8</accession>
<dbReference type="PROSITE" id="PS50835">
    <property type="entry name" value="IG_LIKE"/>
    <property type="match status" value="1"/>
</dbReference>
<dbReference type="Proteomes" id="UP000887565">
    <property type="component" value="Unplaced"/>
</dbReference>
<protein>
    <submittedName>
        <fullName evidence="4">Ig-like domain-containing protein</fullName>
    </submittedName>
</protein>